<keyword evidence="2" id="KW-0460">Magnesium</keyword>
<dbReference type="GO" id="GO:0009252">
    <property type="term" value="P:peptidoglycan biosynthetic process"/>
    <property type="evidence" value="ECO:0007669"/>
    <property type="project" value="UniProtKB-UniRule"/>
</dbReference>
<dbReference type="NCBIfam" id="TIGR00055">
    <property type="entry name" value="uppS"/>
    <property type="match status" value="1"/>
</dbReference>
<feature type="binding site" evidence="2">
    <location>
        <position position="58"/>
    </location>
    <ligand>
        <name>substrate</name>
    </ligand>
</feature>
<feature type="active site" evidence="2">
    <location>
        <position position="41"/>
    </location>
</feature>
<keyword evidence="2" id="KW-0961">Cell wall biogenesis/degradation</keyword>
<comment type="function">
    <text evidence="2">Catalyzes the sequential condensation of isopentenyl diphosphate (IPP) with (2E,6E)-farnesyl diphosphate (E,E-FPP) to yield (2Z,6Z,10Z,14Z,18Z,22Z,26Z,30Z,34E,38E)-undecaprenyl diphosphate (di-trans,octa-cis-UPP). UPP is the precursor of glycosyl carrier lipid in the biosynthesis of bacterial cell wall polysaccharide components such as peptidoglycan and lipopolysaccharide.</text>
</comment>
<protein>
    <recommendedName>
        <fullName evidence="2">Ditrans,polycis-undecaprenyl-diphosphate synthase ((2E,6E)-farnesyl-diphosphate specific)</fullName>
        <ecNumber evidence="2">2.5.1.31</ecNumber>
    </recommendedName>
    <alternativeName>
        <fullName evidence="2">Ditrans,polycis-undecaprenylcistransferase</fullName>
    </alternativeName>
    <alternativeName>
        <fullName evidence="2">Undecaprenyl diphosphate synthase</fullName>
        <shortName evidence="2">UDS</shortName>
    </alternativeName>
    <alternativeName>
        <fullName evidence="2">Undecaprenyl pyrophosphate synthase</fullName>
        <shortName evidence="2">UPP synthase</shortName>
    </alternativeName>
</protein>
<dbReference type="AlphaFoldDB" id="A0A4R1JA10"/>
<name>A0A4R1JA10_9GAMM</name>
<dbReference type="Pfam" id="PF01255">
    <property type="entry name" value="Prenyltransf"/>
    <property type="match status" value="1"/>
</dbReference>
<dbReference type="CDD" id="cd00475">
    <property type="entry name" value="Cis_IPPS"/>
    <property type="match status" value="1"/>
</dbReference>
<dbReference type="PANTHER" id="PTHR10291:SF0">
    <property type="entry name" value="DEHYDRODOLICHYL DIPHOSPHATE SYNTHASE 2"/>
    <property type="match status" value="1"/>
</dbReference>
<comment type="similarity">
    <text evidence="2">Belongs to the UPP synthase family.</text>
</comment>
<accession>A0A4R1JA10</accession>
<keyword evidence="4" id="KW-1185">Reference proteome</keyword>
<sequence>MLKAAPSRAAFLFMGYNYMSASESADHVSGAFPRHVAIIMDGNGRWAKRRGKLRVSGHNEGAKTVRKIVRSASILGIEQLTLFAFSSENWRRPLDEVNNLMKLFMNVLQRESKNLNKNNVRLRIIGGRSEFSLALQKKMAAVEANTAQNNGLTLNIAANYGGRWDITEQMRSLAERVSCGELQPSDMNETLLQQSFIQNSVGDVDLMIRTGGEHRISNFLIWQLAYAELYFTETLWPDFDEQAFSDALASYVQRERRFGCTSEQIQHLISAE</sequence>
<keyword evidence="2" id="KW-0479">Metal-binding</keyword>
<dbReference type="EMBL" id="SMGD01000015">
    <property type="protein sequence ID" value="TCK47287.1"/>
    <property type="molecule type" value="Genomic_DNA"/>
</dbReference>
<feature type="binding site" evidence="2">
    <location>
        <position position="209"/>
    </location>
    <ligand>
        <name>substrate</name>
    </ligand>
</feature>
<organism evidence="3 4">
    <name type="scientific">Celerinatantimonas diazotrophica</name>
    <dbReference type="NCBI Taxonomy" id="412034"/>
    <lineage>
        <taxon>Bacteria</taxon>
        <taxon>Pseudomonadati</taxon>
        <taxon>Pseudomonadota</taxon>
        <taxon>Gammaproteobacteria</taxon>
        <taxon>Celerinatantimonadaceae</taxon>
        <taxon>Celerinatantimonas</taxon>
    </lineage>
</organism>
<dbReference type="Proteomes" id="UP000295565">
    <property type="component" value="Unassembled WGS sequence"/>
</dbReference>
<feature type="binding site" evidence="2">
    <location>
        <position position="92"/>
    </location>
    <ligand>
        <name>substrate</name>
    </ligand>
</feature>
<dbReference type="EC" id="2.5.1.31" evidence="2"/>
<evidence type="ECO:0000256" key="1">
    <source>
        <dbReference type="ARBA" id="ARBA00022679"/>
    </source>
</evidence>
<dbReference type="GO" id="GO:0008360">
    <property type="term" value="P:regulation of cell shape"/>
    <property type="evidence" value="ECO:0007669"/>
    <property type="project" value="UniProtKB-KW"/>
</dbReference>
<feature type="binding site" evidence="2">
    <location>
        <position position="54"/>
    </location>
    <ligand>
        <name>substrate</name>
    </ligand>
</feature>
<feature type="binding site" evidence="2">
    <location>
        <position position="228"/>
    </location>
    <ligand>
        <name>Mg(2+)</name>
        <dbReference type="ChEBI" id="CHEBI:18420"/>
    </ligand>
</feature>
<dbReference type="FunFam" id="3.40.1180.10:FF:000001">
    <property type="entry name" value="(2E,6E)-farnesyl-diphosphate-specific ditrans,polycis-undecaprenyl-diphosphate synthase"/>
    <property type="match status" value="1"/>
</dbReference>
<dbReference type="InterPro" id="IPR018520">
    <property type="entry name" value="UPP_synth-like_CS"/>
</dbReference>
<evidence type="ECO:0000313" key="4">
    <source>
        <dbReference type="Proteomes" id="UP000295565"/>
    </source>
</evidence>
<feature type="binding site" evidence="2">
    <location>
        <begin position="86"/>
        <end position="88"/>
    </location>
    <ligand>
        <name>substrate</name>
    </ligand>
</feature>
<dbReference type="GO" id="GO:0005829">
    <property type="term" value="C:cytosol"/>
    <property type="evidence" value="ECO:0007669"/>
    <property type="project" value="TreeGrafter"/>
</dbReference>
<comment type="cofactor">
    <cofactor evidence="2">
        <name>Mg(2+)</name>
        <dbReference type="ChEBI" id="CHEBI:18420"/>
    </cofactor>
    <text evidence="2">Binds 2 magnesium ions per subunit.</text>
</comment>
<proteinExistence type="inferred from homology"/>
<comment type="caution">
    <text evidence="3">The sequence shown here is derived from an EMBL/GenBank/DDBJ whole genome shotgun (WGS) entry which is preliminary data.</text>
</comment>
<dbReference type="InterPro" id="IPR001441">
    <property type="entry name" value="UPP_synth-like"/>
</dbReference>
<comment type="catalytic activity">
    <reaction evidence="2">
        <text>8 isopentenyl diphosphate + (2E,6E)-farnesyl diphosphate = di-trans,octa-cis-undecaprenyl diphosphate + 8 diphosphate</text>
        <dbReference type="Rhea" id="RHEA:27551"/>
        <dbReference type="ChEBI" id="CHEBI:33019"/>
        <dbReference type="ChEBI" id="CHEBI:58405"/>
        <dbReference type="ChEBI" id="CHEBI:128769"/>
        <dbReference type="ChEBI" id="CHEBI:175763"/>
        <dbReference type="EC" id="2.5.1.31"/>
    </reaction>
</comment>
<feature type="binding site" evidence="2">
    <location>
        <position position="41"/>
    </location>
    <ligand>
        <name>Mg(2+)</name>
        <dbReference type="ChEBI" id="CHEBI:18420"/>
    </ligand>
</feature>
<feature type="binding site" evidence="2">
    <location>
        <begin position="215"/>
        <end position="217"/>
    </location>
    <ligand>
        <name>substrate</name>
    </ligand>
</feature>
<dbReference type="GO" id="GO:0008834">
    <property type="term" value="F:ditrans,polycis-undecaprenyl-diphosphate synthase [(2E,6E)-farnesyl-diphosphate specific] activity"/>
    <property type="evidence" value="ECO:0007669"/>
    <property type="project" value="UniProtKB-UniRule"/>
</dbReference>
<evidence type="ECO:0000313" key="3">
    <source>
        <dbReference type="EMBL" id="TCK47287.1"/>
    </source>
</evidence>
<dbReference type="Gene3D" id="3.40.1180.10">
    <property type="entry name" value="Decaprenyl diphosphate synthase-like"/>
    <property type="match status" value="1"/>
</dbReference>
<feature type="active site" description="Proton acceptor" evidence="2">
    <location>
        <position position="89"/>
    </location>
</feature>
<keyword evidence="2" id="KW-0133">Cell shape</keyword>
<reference evidence="3 4" key="1">
    <citation type="submission" date="2019-03" db="EMBL/GenBank/DDBJ databases">
        <title>Genomic Encyclopedia of Type Strains, Phase IV (KMG-IV): sequencing the most valuable type-strain genomes for metagenomic binning, comparative biology and taxonomic classification.</title>
        <authorList>
            <person name="Goeker M."/>
        </authorList>
    </citation>
    <scope>NUCLEOTIDE SEQUENCE [LARGE SCALE GENOMIC DNA]</scope>
    <source>
        <strain evidence="3 4">DSM 18577</strain>
    </source>
</reference>
<dbReference type="InterPro" id="IPR036424">
    <property type="entry name" value="UPP_synth-like_sf"/>
</dbReference>
<feature type="binding site" evidence="2">
    <location>
        <position position="46"/>
    </location>
    <ligand>
        <name>substrate</name>
    </ligand>
</feature>
<dbReference type="HAMAP" id="MF_01139">
    <property type="entry name" value="ISPT"/>
    <property type="match status" value="1"/>
</dbReference>
<evidence type="ECO:0000256" key="2">
    <source>
        <dbReference type="HAMAP-Rule" id="MF_01139"/>
    </source>
</evidence>
<gene>
    <name evidence="2" type="primary">uppS</name>
    <name evidence="3" type="ORF">EV690_2997</name>
</gene>
<dbReference type="PANTHER" id="PTHR10291">
    <property type="entry name" value="DEHYDRODOLICHYL DIPHOSPHATE SYNTHASE FAMILY MEMBER"/>
    <property type="match status" value="1"/>
</dbReference>
<dbReference type="GO" id="GO:0071555">
    <property type="term" value="P:cell wall organization"/>
    <property type="evidence" value="ECO:0007669"/>
    <property type="project" value="UniProtKB-KW"/>
</dbReference>
<keyword evidence="1 2" id="KW-0808">Transferase</keyword>
<feature type="binding site" evidence="2">
    <location>
        <begin position="42"/>
        <end position="45"/>
    </location>
    <ligand>
        <name>substrate</name>
    </ligand>
</feature>
<keyword evidence="2" id="KW-0573">Peptidoglycan synthesis</keyword>
<feature type="binding site" evidence="2">
    <location>
        <position position="90"/>
    </location>
    <ligand>
        <name>substrate</name>
    </ligand>
</feature>
<dbReference type="GO" id="GO:0016094">
    <property type="term" value="P:polyprenol biosynthetic process"/>
    <property type="evidence" value="ECO:0007669"/>
    <property type="project" value="TreeGrafter"/>
</dbReference>
<comment type="subunit">
    <text evidence="2">Homodimer.</text>
</comment>
<dbReference type="GO" id="GO:0000287">
    <property type="term" value="F:magnesium ion binding"/>
    <property type="evidence" value="ECO:0007669"/>
    <property type="project" value="UniProtKB-UniRule"/>
</dbReference>
<dbReference type="SUPFAM" id="SSF64005">
    <property type="entry name" value="Undecaprenyl diphosphate synthase"/>
    <property type="match status" value="1"/>
</dbReference>
<dbReference type="PROSITE" id="PS01066">
    <property type="entry name" value="UPP_SYNTHASE"/>
    <property type="match status" value="1"/>
</dbReference>